<dbReference type="AlphaFoldDB" id="B0DRH5"/>
<accession>B0DRH5</accession>
<dbReference type="InParanoid" id="B0DRH5"/>
<proteinExistence type="predicted"/>
<dbReference type="EMBL" id="DS547128">
    <property type="protein sequence ID" value="EDR02785.1"/>
    <property type="molecule type" value="Genomic_DNA"/>
</dbReference>
<reference evidence="1 2" key="1">
    <citation type="journal article" date="2008" name="Nature">
        <title>The genome of Laccaria bicolor provides insights into mycorrhizal symbiosis.</title>
        <authorList>
            <person name="Martin F."/>
            <person name="Aerts A."/>
            <person name="Ahren D."/>
            <person name="Brun A."/>
            <person name="Danchin E.G.J."/>
            <person name="Duchaussoy F."/>
            <person name="Gibon J."/>
            <person name="Kohler A."/>
            <person name="Lindquist E."/>
            <person name="Pereda V."/>
            <person name="Salamov A."/>
            <person name="Shapiro H.J."/>
            <person name="Wuyts J."/>
            <person name="Blaudez D."/>
            <person name="Buee M."/>
            <person name="Brokstein P."/>
            <person name="Canbaeck B."/>
            <person name="Cohen D."/>
            <person name="Courty P.E."/>
            <person name="Coutinho P.M."/>
            <person name="Delaruelle C."/>
            <person name="Detter J.C."/>
            <person name="Deveau A."/>
            <person name="DiFazio S."/>
            <person name="Duplessis S."/>
            <person name="Fraissinet-Tachet L."/>
            <person name="Lucic E."/>
            <person name="Frey-Klett P."/>
            <person name="Fourrey C."/>
            <person name="Feussner I."/>
            <person name="Gay G."/>
            <person name="Grimwood J."/>
            <person name="Hoegger P.J."/>
            <person name="Jain P."/>
            <person name="Kilaru S."/>
            <person name="Labbe J."/>
            <person name="Lin Y.C."/>
            <person name="Legue V."/>
            <person name="Le Tacon F."/>
            <person name="Marmeisse R."/>
            <person name="Melayah D."/>
            <person name="Montanini B."/>
            <person name="Muratet M."/>
            <person name="Nehls U."/>
            <person name="Niculita-Hirzel H."/>
            <person name="Oudot-Le Secq M.P."/>
            <person name="Peter M."/>
            <person name="Quesneville H."/>
            <person name="Rajashekar B."/>
            <person name="Reich M."/>
            <person name="Rouhier N."/>
            <person name="Schmutz J."/>
            <person name="Yin T."/>
            <person name="Chalot M."/>
            <person name="Henrissat B."/>
            <person name="Kuees U."/>
            <person name="Lucas S."/>
            <person name="Van de Peer Y."/>
            <person name="Podila G.K."/>
            <person name="Polle A."/>
            <person name="Pukkila P.J."/>
            <person name="Richardson P.M."/>
            <person name="Rouze P."/>
            <person name="Sanders I.R."/>
            <person name="Stajich J.E."/>
            <person name="Tunlid A."/>
            <person name="Tuskan G."/>
            <person name="Grigoriev I.V."/>
        </authorList>
    </citation>
    <scope>NUCLEOTIDE SEQUENCE [LARGE SCALE GENOMIC DNA]</scope>
    <source>
        <strain evidence="2">S238N-H82 / ATCC MYA-4686</strain>
    </source>
</reference>
<evidence type="ECO:0000313" key="2">
    <source>
        <dbReference type="Proteomes" id="UP000001194"/>
    </source>
</evidence>
<keyword evidence="2" id="KW-1185">Reference proteome</keyword>
<sequence length="61" mass="6840">MLGAFSSSLSGHFFNVAPRQTYNRFSESSRTRCVRGCAVAFVLWDYVNRNRNVNAAEPPLA</sequence>
<organism evidence="2">
    <name type="scientific">Laccaria bicolor (strain S238N-H82 / ATCC MYA-4686)</name>
    <name type="common">Bicoloured deceiver</name>
    <name type="synonym">Laccaria laccata var. bicolor</name>
    <dbReference type="NCBI Taxonomy" id="486041"/>
    <lineage>
        <taxon>Eukaryota</taxon>
        <taxon>Fungi</taxon>
        <taxon>Dikarya</taxon>
        <taxon>Basidiomycota</taxon>
        <taxon>Agaricomycotina</taxon>
        <taxon>Agaricomycetes</taxon>
        <taxon>Agaricomycetidae</taxon>
        <taxon>Agaricales</taxon>
        <taxon>Agaricineae</taxon>
        <taxon>Hydnangiaceae</taxon>
        <taxon>Laccaria</taxon>
    </lineage>
</organism>
<gene>
    <name evidence="1" type="ORF">LACBIDRAFT_308037</name>
</gene>
<dbReference type="Proteomes" id="UP000001194">
    <property type="component" value="Unassembled WGS sequence"/>
</dbReference>
<evidence type="ECO:0000313" key="1">
    <source>
        <dbReference type="EMBL" id="EDR02785.1"/>
    </source>
</evidence>
<dbReference type="KEGG" id="lbc:LACBIDRAFT_308037"/>
<name>B0DRH5_LACBS</name>
<protein>
    <submittedName>
        <fullName evidence="1">Predicted protein</fullName>
    </submittedName>
</protein>
<dbReference type="HOGENOM" id="CLU_2923033_0_0_1"/>
<dbReference type="GeneID" id="6082222"/>
<dbReference type="RefSeq" id="XP_001886495.1">
    <property type="nucleotide sequence ID" value="XM_001886460.1"/>
</dbReference>